<dbReference type="CDD" id="cd06614">
    <property type="entry name" value="STKc_PAK"/>
    <property type="match status" value="1"/>
</dbReference>
<dbReference type="GO" id="GO:0030447">
    <property type="term" value="P:filamentous growth"/>
    <property type="evidence" value="ECO:0007669"/>
    <property type="project" value="UniProtKB-ARBA"/>
</dbReference>
<evidence type="ECO:0000256" key="4">
    <source>
        <dbReference type="ARBA" id="ARBA00022490"/>
    </source>
</evidence>
<feature type="compositionally biased region" description="Low complexity" evidence="14">
    <location>
        <begin position="465"/>
        <end position="481"/>
    </location>
</feature>
<dbReference type="InterPro" id="IPR051931">
    <property type="entry name" value="PAK3-like"/>
</dbReference>
<dbReference type="SMART" id="SM00220">
    <property type="entry name" value="S_TKc"/>
    <property type="match status" value="1"/>
</dbReference>
<evidence type="ECO:0000256" key="9">
    <source>
        <dbReference type="ARBA" id="ARBA00022777"/>
    </source>
</evidence>
<dbReference type="GO" id="GO:0005737">
    <property type="term" value="C:cytoplasm"/>
    <property type="evidence" value="ECO:0007669"/>
    <property type="project" value="UniProtKB-SubCell"/>
</dbReference>
<dbReference type="FunFam" id="3.90.810.10:FF:000012">
    <property type="entry name" value="Non-specific serine/threonine protein kinase"/>
    <property type="match status" value="1"/>
</dbReference>
<evidence type="ECO:0000256" key="7">
    <source>
        <dbReference type="ARBA" id="ARBA00022679"/>
    </source>
</evidence>
<dbReference type="InterPro" id="IPR011009">
    <property type="entry name" value="Kinase-like_dom_sf"/>
</dbReference>
<comment type="catalytic activity">
    <reaction evidence="11">
        <text>L-threonyl-[protein] + ATP = O-phospho-L-threonyl-[protein] + ADP + H(+)</text>
        <dbReference type="Rhea" id="RHEA:46608"/>
        <dbReference type="Rhea" id="RHEA-COMP:11060"/>
        <dbReference type="Rhea" id="RHEA-COMP:11605"/>
        <dbReference type="ChEBI" id="CHEBI:15378"/>
        <dbReference type="ChEBI" id="CHEBI:30013"/>
        <dbReference type="ChEBI" id="CHEBI:30616"/>
        <dbReference type="ChEBI" id="CHEBI:61977"/>
        <dbReference type="ChEBI" id="CHEBI:456216"/>
        <dbReference type="EC" id="2.7.11.1"/>
    </reaction>
</comment>
<evidence type="ECO:0000313" key="17">
    <source>
        <dbReference type="EMBL" id="PSN75076.1"/>
    </source>
</evidence>
<dbReference type="PROSITE" id="PS50011">
    <property type="entry name" value="PROTEIN_KINASE_DOM"/>
    <property type="match status" value="1"/>
</dbReference>
<organism evidence="17 18">
    <name type="scientific">Corynespora cassiicola Philippines</name>
    <dbReference type="NCBI Taxonomy" id="1448308"/>
    <lineage>
        <taxon>Eukaryota</taxon>
        <taxon>Fungi</taxon>
        <taxon>Dikarya</taxon>
        <taxon>Ascomycota</taxon>
        <taxon>Pezizomycotina</taxon>
        <taxon>Dothideomycetes</taxon>
        <taxon>Pleosporomycetidae</taxon>
        <taxon>Pleosporales</taxon>
        <taxon>Corynesporascaceae</taxon>
        <taxon>Corynespora</taxon>
    </lineage>
</organism>
<evidence type="ECO:0000256" key="8">
    <source>
        <dbReference type="ARBA" id="ARBA00022741"/>
    </source>
</evidence>
<dbReference type="GO" id="GO:0004674">
    <property type="term" value="F:protein serine/threonine kinase activity"/>
    <property type="evidence" value="ECO:0007669"/>
    <property type="project" value="UniProtKB-KW"/>
</dbReference>
<feature type="compositionally biased region" description="Polar residues" evidence="14">
    <location>
        <begin position="454"/>
        <end position="464"/>
    </location>
</feature>
<feature type="compositionally biased region" description="Polar residues" evidence="14">
    <location>
        <begin position="427"/>
        <end position="447"/>
    </location>
</feature>
<dbReference type="GO" id="GO:0019236">
    <property type="term" value="P:response to pheromone"/>
    <property type="evidence" value="ECO:0007669"/>
    <property type="project" value="UniProtKB-KW"/>
</dbReference>
<feature type="compositionally biased region" description="Polar residues" evidence="14">
    <location>
        <begin position="40"/>
        <end position="52"/>
    </location>
</feature>
<gene>
    <name evidence="17" type="ORF">BS50DRAFT_596183</name>
</gene>
<dbReference type="SMART" id="SM00285">
    <property type="entry name" value="PBD"/>
    <property type="match status" value="1"/>
</dbReference>
<protein>
    <recommendedName>
        <fullName evidence="3">non-specific serine/threonine protein kinase</fullName>
        <ecNumber evidence="3">2.7.11.1</ecNumber>
    </recommendedName>
</protein>
<accession>A0A2T2PC10</accession>
<feature type="region of interest" description="Disordered" evidence="14">
    <location>
        <begin position="310"/>
        <end position="559"/>
    </location>
</feature>
<dbReference type="PROSITE" id="PS50108">
    <property type="entry name" value="CRIB"/>
    <property type="match status" value="1"/>
</dbReference>
<dbReference type="InterPro" id="IPR036936">
    <property type="entry name" value="CRIB_dom_sf"/>
</dbReference>
<evidence type="ECO:0000256" key="1">
    <source>
        <dbReference type="ARBA" id="ARBA00004496"/>
    </source>
</evidence>
<sequence>MDEATKQPRRLVKKSKEPPPVSFLNSSRNNTLRRAPSAPTYPSFTSAAQSNLSHRRSPTLDAKPFGQSSASTSLRQPSAPSPHDPYDTYDHYDPLTPHASLTTKTTPELVGQPFDSAAVTSEIHKASHHATRPPPPQHSQTADPPKFKSPRLRQSASFTALARKIDNIKMDTITPPRSDGGTKSPRQRYSDEGDTTQKKRNSGGGKKKSAFSTFVQGLVGSPRRPTISTPTNPMHVTHVSIDHDTGEFTGLPKEWQRMLQQNGITEQEQKQHPQAVMDVVTFYKDNAEKNGDDAIWDKMGPAHPQGYAYQANLTPNYGGSVQPLLSPPQSPRFPRNDQDSFENPRAPPPIPRSHTSPSVPPAGSPQINGALIPNRPAPKPPAAGGPANLVPSRPAPPAPSPIITQQPMQTPRQENEYPQVAYAPPTVTDNSHGSSSAPRSRANTTGGSPPRFDSPSNNNTPISPAQQYQQQQAQAMAAAQQSMSVNKPPQLGRSVSQRAPQPQLPHLTPAAPAPSVPSPQQQFAQQSDPQNIPLPSQQARVGPAPRPRQRPRQSQGPDIVAKLNAICTNADPTLRYRSFNKIGQGASGGVFTAYEVGTNRCVAIKQMNLEQQPKKDLIINEILVMKDSKHKNIVNFMDSFLVKGDLWVVMEYMEGGSLTDVVTFNIMSEGQIAAVCRETLNGLQHLHSKGVIHRDIKSDNILLSLEGNIKLTDFGFCAQINENHNKRTTMVGTPYWMAPEVVTRKEYGRKVDIWSLGIMAIEMIEGEPPYLNESPLRALWLIATNGTPTIKEEHALSPVFRDFLGFSLKVDPDKRASAHDLLVHPFIQTAEPLNTLAPLVLSARKARAEERRKKGGM</sequence>
<comment type="subcellular location">
    <subcellularLocation>
        <location evidence="1">Cytoplasm</location>
    </subcellularLocation>
</comment>
<feature type="compositionally biased region" description="Low complexity" evidence="14">
    <location>
        <begin position="518"/>
        <end position="530"/>
    </location>
</feature>
<feature type="binding site" evidence="13">
    <location>
        <position position="605"/>
    </location>
    <ligand>
        <name>ATP</name>
        <dbReference type="ChEBI" id="CHEBI:30616"/>
    </ligand>
</feature>
<evidence type="ECO:0000256" key="12">
    <source>
        <dbReference type="ARBA" id="ARBA00048679"/>
    </source>
</evidence>
<dbReference type="Gene3D" id="3.90.810.10">
    <property type="entry name" value="CRIB domain"/>
    <property type="match status" value="1"/>
</dbReference>
<feature type="domain" description="Protein kinase" evidence="15">
    <location>
        <begin position="576"/>
        <end position="827"/>
    </location>
</feature>
<dbReference type="Gene3D" id="1.10.510.10">
    <property type="entry name" value="Transferase(Phosphotransferase) domain 1"/>
    <property type="match status" value="1"/>
</dbReference>
<dbReference type="Gene3D" id="3.30.200.20">
    <property type="entry name" value="Phosphorylase Kinase, domain 1"/>
    <property type="match status" value="1"/>
</dbReference>
<keyword evidence="6" id="KW-0723">Serine/threonine-protein kinase</keyword>
<feature type="compositionally biased region" description="Polar residues" evidence="14">
    <location>
        <begin position="482"/>
        <end position="500"/>
    </location>
</feature>
<dbReference type="Proteomes" id="UP000240883">
    <property type="component" value="Unassembled WGS sequence"/>
</dbReference>
<keyword evidence="9 17" id="KW-0418">Kinase</keyword>
<dbReference type="SUPFAM" id="SSF56112">
    <property type="entry name" value="Protein kinase-like (PK-like)"/>
    <property type="match status" value="1"/>
</dbReference>
<dbReference type="PANTHER" id="PTHR45832:SF22">
    <property type="entry name" value="SERINE_THREONINE-PROTEIN KINASE SAMKA-RELATED"/>
    <property type="match status" value="1"/>
</dbReference>
<dbReference type="EMBL" id="KZ678128">
    <property type="protein sequence ID" value="PSN75076.1"/>
    <property type="molecule type" value="Genomic_DNA"/>
</dbReference>
<keyword evidence="8 13" id="KW-0547">Nucleotide-binding</keyword>
<proteinExistence type="inferred from homology"/>
<feature type="region of interest" description="Disordered" evidence="14">
    <location>
        <begin position="1"/>
        <end position="211"/>
    </location>
</feature>
<comment type="catalytic activity">
    <reaction evidence="12">
        <text>L-seryl-[protein] + ATP = O-phospho-L-seryl-[protein] + ADP + H(+)</text>
        <dbReference type="Rhea" id="RHEA:17989"/>
        <dbReference type="Rhea" id="RHEA-COMP:9863"/>
        <dbReference type="Rhea" id="RHEA-COMP:11604"/>
        <dbReference type="ChEBI" id="CHEBI:15378"/>
        <dbReference type="ChEBI" id="CHEBI:29999"/>
        <dbReference type="ChEBI" id="CHEBI:30616"/>
        <dbReference type="ChEBI" id="CHEBI:83421"/>
        <dbReference type="ChEBI" id="CHEBI:456216"/>
        <dbReference type="EC" id="2.7.11.1"/>
    </reaction>
</comment>
<dbReference type="Pfam" id="PF00069">
    <property type="entry name" value="Pkinase"/>
    <property type="match status" value="1"/>
</dbReference>
<dbReference type="FunFam" id="1.10.510.10:FF:000011">
    <property type="entry name" value="Non-specific serine/threonine protein kinase"/>
    <property type="match status" value="1"/>
</dbReference>
<dbReference type="InterPro" id="IPR008271">
    <property type="entry name" value="Ser/Thr_kinase_AS"/>
</dbReference>
<dbReference type="PROSITE" id="PS00108">
    <property type="entry name" value="PROTEIN_KINASE_ST"/>
    <property type="match status" value="1"/>
</dbReference>
<dbReference type="FunFam" id="3.30.200.20:FF:000385">
    <property type="entry name" value="Non-specific serine/threonine protein kinase"/>
    <property type="match status" value="1"/>
</dbReference>
<evidence type="ECO:0000256" key="14">
    <source>
        <dbReference type="SAM" id="MobiDB-lite"/>
    </source>
</evidence>
<feature type="compositionally biased region" description="Polar residues" evidence="14">
    <location>
        <begin position="23"/>
        <end position="32"/>
    </location>
</feature>
<keyword evidence="10 13" id="KW-0067">ATP-binding</keyword>
<dbReference type="STRING" id="1448308.A0A2T2PC10"/>
<evidence type="ECO:0000256" key="10">
    <source>
        <dbReference type="ARBA" id="ARBA00022840"/>
    </source>
</evidence>
<dbReference type="PROSITE" id="PS00107">
    <property type="entry name" value="PROTEIN_KINASE_ATP"/>
    <property type="match status" value="1"/>
</dbReference>
<feature type="domain" description="CRIB" evidence="16">
    <location>
        <begin position="227"/>
        <end position="240"/>
    </location>
</feature>
<comment type="similarity">
    <text evidence="2">Belongs to the protein kinase superfamily. STE Ser/Thr protein kinase family. STE20 subfamily.</text>
</comment>
<evidence type="ECO:0000256" key="5">
    <source>
        <dbReference type="ARBA" id="ARBA00022507"/>
    </source>
</evidence>
<name>A0A2T2PC10_CORCC</name>
<evidence type="ECO:0000256" key="13">
    <source>
        <dbReference type="PROSITE-ProRule" id="PRU10141"/>
    </source>
</evidence>
<dbReference type="CDD" id="cd01093">
    <property type="entry name" value="CRIB_PAK_like"/>
    <property type="match status" value="1"/>
</dbReference>
<dbReference type="InterPro" id="IPR033923">
    <property type="entry name" value="PAK_BD"/>
</dbReference>
<dbReference type="InterPro" id="IPR000719">
    <property type="entry name" value="Prot_kinase_dom"/>
</dbReference>
<evidence type="ECO:0000256" key="11">
    <source>
        <dbReference type="ARBA" id="ARBA00047899"/>
    </source>
</evidence>
<keyword evidence="4" id="KW-0963">Cytoplasm</keyword>
<dbReference type="InterPro" id="IPR000095">
    <property type="entry name" value="CRIB_dom"/>
</dbReference>
<evidence type="ECO:0000259" key="15">
    <source>
        <dbReference type="PROSITE" id="PS50011"/>
    </source>
</evidence>
<dbReference type="Pfam" id="PF00786">
    <property type="entry name" value="PBD"/>
    <property type="match status" value="1"/>
</dbReference>
<evidence type="ECO:0000259" key="16">
    <source>
        <dbReference type="PROSITE" id="PS50108"/>
    </source>
</evidence>
<dbReference type="GO" id="GO:0106310">
    <property type="term" value="F:protein serine kinase activity"/>
    <property type="evidence" value="ECO:0007669"/>
    <property type="project" value="RHEA"/>
</dbReference>
<evidence type="ECO:0000256" key="6">
    <source>
        <dbReference type="ARBA" id="ARBA00022527"/>
    </source>
</evidence>
<evidence type="ECO:0000256" key="3">
    <source>
        <dbReference type="ARBA" id="ARBA00012513"/>
    </source>
</evidence>
<keyword evidence="7" id="KW-0808">Transferase</keyword>
<feature type="compositionally biased region" description="Basic and acidic residues" evidence="14">
    <location>
        <begin position="84"/>
        <end position="93"/>
    </location>
</feature>
<evidence type="ECO:0000313" key="18">
    <source>
        <dbReference type="Proteomes" id="UP000240883"/>
    </source>
</evidence>
<reference evidence="17 18" key="1">
    <citation type="journal article" date="2018" name="Front. Microbiol.">
        <title>Genome-Wide Analysis of Corynespora cassiicola Leaf Fall Disease Putative Effectors.</title>
        <authorList>
            <person name="Lopez D."/>
            <person name="Ribeiro S."/>
            <person name="Label P."/>
            <person name="Fumanal B."/>
            <person name="Venisse J.S."/>
            <person name="Kohler A."/>
            <person name="de Oliveira R.R."/>
            <person name="Labutti K."/>
            <person name="Lipzen A."/>
            <person name="Lail K."/>
            <person name="Bauer D."/>
            <person name="Ohm R.A."/>
            <person name="Barry K.W."/>
            <person name="Spatafora J."/>
            <person name="Grigoriev I.V."/>
            <person name="Martin F.M."/>
            <person name="Pujade-Renaud V."/>
        </authorList>
    </citation>
    <scope>NUCLEOTIDE SEQUENCE [LARGE SCALE GENOMIC DNA]</scope>
    <source>
        <strain evidence="17 18">Philippines</strain>
    </source>
</reference>
<feature type="compositionally biased region" description="Basic and acidic residues" evidence="14">
    <location>
        <begin position="188"/>
        <end position="197"/>
    </location>
</feature>
<evidence type="ECO:0000256" key="2">
    <source>
        <dbReference type="ARBA" id="ARBA00008874"/>
    </source>
</evidence>
<dbReference type="EC" id="2.7.11.1" evidence="3"/>
<dbReference type="OrthoDB" id="248923at2759"/>
<dbReference type="GO" id="GO:0005524">
    <property type="term" value="F:ATP binding"/>
    <property type="evidence" value="ECO:0007669"/>
    <property type="project" value="UniProtKB-UniRule"/>
</dbReference>
<dbReference type="PANTHER" id="PTHR45832">
    <property type="entry name" value="SERINE/THREONINE-PROTEIN KINASE SAMKA-RELATED-RELATED"/>
    <property type="match status" value="1"/>
</dbReference>
<keyword evidence="5" id="KW-0589">Pheromone response</keyword>
<dbReference type="AlphaFoldDB" id="A0A2T2PC10"/>
<keyword evidence="18" id="KW-1185">Reference proteome</keyword>
<feature type="compositionally biased region" description="Basic residues" evidence="14">
    <location>
        <begin position="198"/>
        <end position="209"/>
    </location>
</feature>
<feature type="compositionally biased region" description="Polar residues" evidence="14">
    <location>
        <begin position="66"/>
        <end position="78"/>
    </location>
</feature>
<dbReference type="InterPro" id="IPR017441">
    <property type="entry name" value="Protein_kinase_ATP_BS"/>
</dbReference>